<proteinExistence type="predicted"/>
<dbReference type="AlphaFoldDB" id="A0A8R7V2P9"/>
<feature type="compositionally biased region" description="Basic and acidic residues" evidence="1">
    <location>
        <begin position="68"/>
        <end position="79"/>
    </location>
</feature>
<accession>A0A8R7V2P9</accession>
<reference evidence="2" key="2">
    <citation type="submission" date="2018-03" db="EMBL/GenBank/DDBJ databases">
        <title>The Triticum urartu genome reveals the dynamic nature of wheat genome evolution.</title>
        <authorList>
            <person name="Ling H."/>
            <person name="Ma B."/>
            <person name="Shi X."/>
            <person name="Liu H."/>
            <person name="Dong L."/>
            <person name="Sun H."/>
            <person name="Cao Y."/>
            <person name="Gao Q."/>
            <person name="Zheng S."/>
            <person name="Li Y."/>
            <person name="Yu Y."/>
            <person name="Du H."/>
            <person name="Qi M."/>
            <person name="Li Y."/>
            <person name="Yu H."/>
            <person name="Cui Y."/>
            <person name="Wang N."/>
            <person name="Chen C."/>
            <person name="Wu H."/>
            <person name="Zhao Y."/>
            <person name="Zhang J."/>
            <person name="Li Y."/>
            <person name="Zhou W."/>
            <person name="Zhang B."/>
            <person name="Hu W."/>
            <person name="Eijk M."/>
            <person name="Tang J."/>
            <person name="Witsenboer H."/>
            <person name="Zhao S."/>
            <person name="Li Z."/>
            <person name="Zhang A."/>
            <person name="Wang D."/>
            <person name="Liang C."/>
        </authorList>
    </citation>
    <scope>NUCLEOTIDE SEQUENCE [LARGE SCALE GENOMIC DNA]</scope>
    <source>
        <strain evidence="2">cv. G1812</strain>
    </source>
</reference>
<evidence type="ECO:0000313" key="2">
    <source>
        <dbReference type="EnsemblPlants" id="TuG1812G0700002419.01.T01.cds240888"/>
    </source>
</evidence>
<reference evidence="3" key="1">
    <citation type="journal article" date="2013" name="Nature">
        <title>Draft genome of the wheat A-genome progenitor Triticum urartu.</title>
        <authorList>
            <person name="Ling H.Q."/>
            <person name="Zhao S."/>
            <person name="Liu D."/>
            <person name="Wang J."/>
            <person name="Sun H."/>
            <person name="Zhang C."/>
            <person name="Fan H."/>
            <person name="Li D."/>
            <person name="Dong L."/>
            <person name="Tao Y."/>
            <person name="Gao C."/>
            <person name="Wu H."/>
            <person name="Li Y."/>
            <person name="Cui Y."/>
            <person name="Guo X."/>
            <person name="Zheng S."/>
            <person name="Wang B."/>
            <person name="Yu K."/>
            <person name="Liang Q."/>
            <person name="Yang W."/>
            <person name="Lou X."/>
            <person name="Chen J."/>
            <person name="Feng M."/>
            <person name="Jian J."/>
            <person name="Zhang X."/>
            <person name="Luo G."/>
            <person name="Jiang Y."/>
            <person name="Liu J."/>
            <person name="Wang Z."/>
            <person name="Sha Y."/>
            <person name="Zhang B."/>
            <person name="Wu H."/>
            <person name="Tang D."/>
            <person name="Shen Q."/>
            <person name="Xue P."/>
            <person name="Zou S."/>
            <person name="Wang X."/>
            <person name="Liu X."/>
            <person name="Wang F."/>
            <person name="Yang Y."/>
            <person name="An X."/>
            <person name="Dong Z."/>
            <person name="Zhang K."/>
            <person name="Zhang X."/>
            <person name="Luo M.C."/>
            <person name="Dvorak J."/>
            <person name="Tong Y."/>
            <person name="Wang J."/>
            <person name="Yang H."/>
            <person name="Li Z."/>
            <person name="Wang D."/>
            <person name="Zhang A."/>
            <person name="Wang J."/>
        </authorList>
    </citation>
    <scope>NUCLEOTIDE SEQUENCE</scope>
    <source>
        <strain evidence="3">cv. G1812</strain>
    </source>
</reference>
<dbReference type="Gramene" id="TuG1812G0700002419.01.T01">
    <property type="protein sequence ID" value="TuG1812G0700002419.01.T01.cds240888"/>
    <property type="gene ID" value="TuG1812G0700002419.01"/>
</dbReference>
<gene>
    <name evidence="2" type="primary">LOC125523514</name>
</gene>
<sequence>MNGSINIWSSNPVSNQIKDTCITKTKTDTHQINEIQEAPAAFVLFILLQVHVSSFAYLLHVVRQEGEYGGAEHRADGREGAGCCGGSRRRGSRQGSRRGKGRTIGSEGNGRRCGDEDGAGNLLHLHDLRKSKEGDEEAQGLIGKAGIAYSCP</sequence>
<name>A0A8R7V2P9_TRIUA</name>
<feature type="compositionally biased region" description="Basic residues" evidence="1">
    <location>
        <begin position="87"/>
        <end position="101"/>
    </location>
</feature>
<feature type="region of interest" description="Disordered" evidence="1">
    <location>
        <begin position="68"/>
        <end position="119"/>
    </location>
</feature>
<dbReference type="Proteomes" id="UP000015106">
    <property type="component" value="Chromosome 7"/>
</dbReference>
<organism evidence="2 3">
    <name type="scientific">Triticum urartu</name>
    <name type="common">Red wild einkorn</name>
    <name type="synonym">Crithodium urartu</name>
    <dbReference type="NCBI Taxonomy" id="4572"/>
    <lineage>
        <taxon>Eukaryota</taxon>
        <taxon>Viridiplantae</taxon>
        <taxon>Streptophyta</taxon>
        <taxon>Embryophyta</taxon>
        <taxon>Tracheophyta</taxon>
        <taxon>Spermatophyta</taxon>
        <taxon>Magnoliopsida</taxon>
        <taxon>Liliopsida</taxon>
        <taxon>Poales</taxon>
        <taxon>Poaceae</taxon>
        <taxon>BOP clade</taxon>
        <taxon>Pooideae</taxon>
        <taxon>Triticodae</taxon>
        <taxon>Triticeae</taxon>
        <taxon>Triticinae</taxon>
        <taxon>Triticum</taxon>
    </lineage>
</organism>
<keyword evidence="3" id="KW-1185">Reference proteome</keyword>
<evidence type="ECO:0000313" key="3">
    <source>
        <dbReference type="Proteomes" id="UP000015106"/>
    </source>
</evidence>
<evidence type="ECO:0000256" key="1">
    <source>
        <dbReference type="SAM" id="MobiDB-lite"/>
    </source>
</evidence>
<dbReference type="EnsemblPlants" id="TuG1812G0700002419.01.T01">
    <property type="protein sequence ID" value="TuG1812G0700002419.01.T01.cds240888"/>
    <property type="gene ID" value="TuG1812G0700002419.01"/>
</dbReference>
<reference evidence="2" key="3">
    <citation type="submission" date="2022-06" db="UniProtKB">
        <authorList>
            <consortium name="EnsemblPlants"/>
        </authorList>
    </citation>
    <scope>IDENTIFICATION</scope>
</reference>
<protein>
    <submittedName>
        <fullName evidence="2">Uncharacterized protein</fullName>
    </submittedName>
</protein>